<comment type="catalytic activity">
    <reaction evidence="8">
        <text>L-aspartate + L-glutamine + ATP + H2O = L-asparagine + L-glutamate + AMP + diphosphate + H(+)</text>
        <dbReference type="Rhea" id="RHEA:12228"/>
        <dbReference type="ChEBI" id="CHEBI:15377"/>
        <dbReference type="ChEBI" id="CHEBI:15378"/>
        <dbReference type="ChEBI" id="CHEBI:29985"/>
        <dbReference type="ChEBI" id="CHEBI:29991"/>
        <dbReference type="ChEBI" id="CHEBI:30616"/>
        <dbReference type="ChEBI" id="CHEBI:33019"/>
        <dbReference type="ChEBI" id="CHEBI:58048"/>
        <dbReference type="ChEBI" id="CHEBI:58359"/>
        <dbReference type="ChEBI" id="CHEBI:456215"/>
        <dbReference type="EC" id="6.3.5.4"/>
    </reaction>
</comment>
<gene>
    <name evidence="11" type="ORF">QNH39_21535</name>
</gene>
<dbReference type="SUPFAM" id="SSF56235">
    <property type="entry name" value="N-terminal nucleophile aminohydrolases (Ntn hydrolases)"/>
    <property type="match status" value="1"/>
</dbReference>
<dbReference type="PROSITE" id="PS51278">
    <property type="entry name" value="GATASE_TYPE_2"/>
    <property type="match status" value="1"/>
</dbReference>
<dbReference type="InterPro" id="IPR033738">
    <property type="entry name" value="AsnB_N"/>
</dbReference>
<dbReference type="InterPro" id="IPR051786">
    <property type="entry name" value="ASN_synthetase/amidase"/>
</dbReference>
<dbReference type="GO" id="GO:0004066">
    <property type="term" value="F:asparagine synthase (glutamine-hydrolyzing) activity"/>
    <property type="evidence" value="ECO:0007669"/>
    <property type="project" value="UniProtKB-EC"/>
</dbReference>
<dbReference type="CDD" id="cd00712">
    <property type="entry name" value="AsnB"/>
    <property type="match status" value="1"/>
</dbReference>
<keyword evidence="6" id="KW-0061">Asparagine biosynthesis</keyword>
<dbReference type="SUPFAM" id="SSF52402">
    <property type="entry name" value="Adenine nucleotide alpha hydrolases-like"/>
    <property type="match status" value="1"/>
</dbReference>
<protein>
    <recommendedName>
        <fullName evidence="3">asparagine synthase (glutamine-hydrolyzing)</fullName>
        <ecNumber evidence="3">6.3.5.4</ecNumber>
    </recommendedName>
</protein>
<evidence type="ECO:0000256" key="5">
    <source>
        <dbReference type="ARBA" id="ARBA00022840"/>
    </source>
</evidence>
<keyword evidence="5 9" id="KW-0067">ATP-binding</keyword>
<dbReference type="AlphaFoldDB" id="A0AA95MJS8"/>
<evidence type="ECO:0000256" key="6">
    <source>
        <dbReference type="ARBA" id="ARBA00022888"/>
    </source>
</evidence>
<evidence type="ECO:0000256" key="7">
    <source>
        <dbReference type="ARBA" id="ARBA00022962"/>
    </source>
</evidence>
<evidence type="ECO:0000313" key="11">
    <source>
        <dbReference type="EMBL" id="WHY85177.1"/>
    </source>
</evidence>
<dbReference type="Proteomes" id="UP001178288">
    <property type="component" value="Chromosome"/>
</dbReference>
<evidence type="ECO:0000259" key="10">
    <source>
        <dbReference type="PROSITE" id="PS51278"/>
    </source>
</evidence>
<evidence type="ECO:0000256" key="1">
    <source>
        <dbReference type="ARBA" id="ARBA00005187"/>
    </source>
</evidence>
<feature type="domain" description="Glutamine amidotransferase type-2" evidence="10">
    <location>
        <begin position="1"/>
        <end position="217"/>
    </location>
</feature>
<dbReference type="RefSeq" id="WP_066091272.1">
    <property type="nucleotide sequence ID" value="NZ_CP126114.1"/>
</dbReference>
<evidence type="ECO:0000256" key="8">
    <source>
        <dbReference type="ARBA" id="ARBA00048741"/>
    </source>
</evidence>
<evidence type="ECO:0000313" key="12">
    <source>
        <dbReference type="Proteomes" id="UP001178288"/>
    </source>
</evidence>
<dbReference type="EC" id="6.3.5.4" evidence="3"/>
<sequence>MSAIAGICHFYEETLNPVQTSNLMKAFQRYPADNVHTWNKNNIFLGCHAQWITPESIGEPLPYYDYEKKLAITADAIIDNRDELFDRLQVERTFRKTIPDSQLILLAYYRWGEEVPKHLIGDFAFMIWDEKKQKLFGARDFSGARTLYFYHDQSRFAFSTTIEPLFTLPYIEKNINEEWLAEFLAIPGMVEAVDTQSTAYKNIHQIPPSHSVTVEDGRVALLRYSTIQVGEKIKLNSNGEYEEAFREVFNEAVTSRLRTHGKVGSHLSGGLDSGTVVSLAAKALQKENKQLHTFSYVPEESFTDWTPKYYIPDERTFIKETVNHVGNINDHYLSFEGKSPLTDVDDFLDLMEMPYKFFENIFWLKGISEEAHNQGIKILLNGARGNHSISWGSWNLSMDYYASLFKKLKWICLNHELNQYCINNKTGKSVMLPIIAKRAFPLITKIFTNNHQIDYQFPSLINPAFAQKTKVFNKLQEYGVNSSGMLGKNLNEHRKNHYNHLFVWNKSGTATTKLSLRYSLWDRDPTNDIRVIRFCLALPEEQFVQGGMERSFIRRATKGILPDKVRLNHHIRGVQGADTIHRMSSNWKLFMDEIDQLCTDPITLEFFDIKVLKDSVEKLGKEPRPEFVWADEFKVLTRSLIVYRFIKNLN</sequence>
<reference evidence="11" key="1">
    <citation type="submission" date="2023-05" db="EMBL/GenBank/DDBJ databases">
        <title>Comparative genomics of Bacillaceae isolates and their secondary metabolite potential.</title>
        <authorList>
            <person name="Song L."/>
            <person name="Nielsen L.J."/>
            <person name="Mohite O."/>
            <person name="Xu X."/>
            <person name="Weber T."/>
            <person name="Kovacs A.T."/>
        </authorList>
    </citation>
    <scope>NUCLEOTIDE SEQUENCE</scope>
    <source>
        <strain evidence="11">XLM17</strain>
    </source>
</reference>
<comment type="pathway">
    <text evidence="1">Amino-acid biosynthesis; L-asparagine biosynthesis; L-asparagine from L-aspartate (L-Gln route): step 1/1.</text>
</comment>
<dbReference type="InterPro" id="IPR006426">
    <property type="entry name" value="Asn_synth_AEB"/>
</dbReference>
<dbReference type="InterPro" id="IPR014729">
    <property type="entry name" value="Rossmann-like_a/b/a_fold"/>
</dbReference>
<dbReference type="Gene3D" id="3.60.20.10">
    <property type="entry name" value="Glutamine Phosphoribosylpyrophosphate, subunit 1, domain 1"/>
    <property type="match status" value="1"/>
</dbReference>
<keyword evidence="12" id="KW-1185">Reference proteome</keyword>
<name>A0AA95MJS8_9BACI</name>
<dbReference type="Pfam" id="PF00733">
    <property type="entry name" value="Asn_synthase"/>
    <property type="match status" value="1"/>
</dbReference>
<feature type="binding site" evidence="9">
    <location>
        <position position="100"/>
    </location>
    <ligand>
        <name>L-glutamine</name>
        <dbReference type="ChEBI" id="CHEBI:58359"/>
    </ligand>
</feature>
<dbReference type="PANTHER" id="PTHR43284">
    <property type="entry name" value="ASPARAGINE SYNTHETASE (GLUTAMINE-HYDROLYZING)"/>
    <property type="match status" value="1"/>
</dbReference>
<keyword evidence="4 9" id="KW-0547">Nucleotide-binding</keyword>
<proteinExistence type="inferred from homology"/>
<dbReference type="Gene3D" id="3.40.50.620">
    <property type="entry name" value="HUPs"/>
    <property type="match status" value="2"/>
</dbReference>
<keyword evidence="6" id="KW-0028">Amino-acid biosynthesis</keyword>
<evidence type="ECO:0000256" key="9">
    <source>
        <dbReference type="PIRSR" id="PIRSR001589-2"/>
    </source>
</evidence>
<evidence type="ECO:0000256" key="3">
    <source>
        <dbReference type="ARBA" id="ARBA00012737"/>
    </source>
</evidence>
<accession>A0AA95MJS8</accession>
<keyword evidence="7" id="KW-0315">Glutamine amidotransferase</keyword>
<organism evidence="11 12">
    <name type="scientific">Neobacillus novalis</name>
    <dbReference type="NCBI Taxonomy" id="220687"/>
    <lineage>
        <taxon>Bacteria</taxon>
        <taxon>Bacillati</taxon>
        <taxon>Bacillota</taxon>
        <taxon>Bacilli</taxon>
        <taxon>Bacillales</taxon>
        <taxon>Bacillaceae</taxon>
        <taxon>Neobacillus</taxon>
    </lineage>
</organism>
<dbReference type="InterPro" id="IPR001962">
    <property type="entry name" value="Asn_synthase"/>
</dbReference>
<dbReference type="KEGG" id="nnv:QNH39_21535"/>
<dbReference type="GO" id="GO:0005524">
    <property type="term" value="F:ATP binding"/>
    <property type="evidence" value="ECO:0007669"/>
    <property type="project" value="UniProtKB-KW"/>
</dbReference>
<dbReference type="InterPro" id="IPR017932">
    <property type="entry name" value="GATase_2_dom"/>
</dbReference>
<evidence type="ECO:0000256" key="2">
    <source>
        <dbReference type="ARBA" id="ARBA00005752"/>
    </source>
</evidence>
<dbReference type="InterPro" id="IPR029055">
    <property type="entry name" value="Ntn_hydrolases_N"/>
</dbReference>
<dbReference type="EMBL" id="CP126114">
    <property type="protein sequence ID" value="WHY85177.1"/>
    <property type="molecule type" value="Genomic_DNA"/>
</dbReference>
<dbReference type="GO" id="GO:0006529">
    <property type="term" value="P:asparagine biosynthetic process"/>
    <property type="evidence" value="ECO:0007669"/>
    <property type="project" value="UniProtKB-KW"/>
</dbReference>
<dbReference type="PANTHER" id="PTHR43284:SF1">
    <property type="entry name" value="ASPARAGINE SYNTHETASE"/>
    <property type="match status" value="1"/>
</dbReference>
<evidence type="ECO:0000256" key="4">
    <source>
        <dbReference type="ARBA" id="ARBA00022741"/>
    </source>
</evidence>
<comment type="similarity">
    <text evidence="2">Belongs to the asparagine synthetase family.</text>
</comment>
<dbReference type="PIRSF" id="PIRSF001589">
    <property type="entry name" value="Asn_synthetase_glu-h"/>
    <property type="match status" value="1"/>
</dbReference>
<dbReference type="Pfam" id="PF13537">
    <property type="entry name" value="GATase_7"/>
    <property type="match status" value="1"/>
</dbReference>